<evidence type="ECO:0000256" key="1">
    <source>
        <dbReference type="SAM" id="MobiDB-lite"/>
    </source>
</evidence>
<proteinExistence type="predicted"/>
<sequence length="71" mass="8040">MKCGFFMGIAKLIASPLNPRWLFVHIYSRLRPERLSIKAGDRESSARSIPTTSTSRAHTRSSCLHLSRLLI</sequence>
<protein>
    <submittedName>
        <fullName evidence="2">Uncharacterized protein</fullName>
    </submittedName>
</protein>
<reference evidence="2" key="1">
    <citation type="submission" date="2016-02" db="EMBL/GenBank/DDBJ databases">
        <title>WGS assembly of Manihot esculenta.</title>
        <authorList>
            <person name="Bredeson J.V."/>
            <person name="Prochnik S.E."/>
            <person name="Lyons J.B."/>
            <person name="Schmutz J."/>
            <person name="Grimwood J."/>
            <person name="Vrebalov J."/>
            <person name="Bart R.S."/>
            <person name="Amuge T."/>
            <person name="Ferguson M.E."/>
            <person name="Green R."/>
            <person name="Putnam N."/>
            <person name="Stites J."/>
            <person name="Rounsley S."/>
            <person name="Rokhsar D.S."/>
        </authorList>
    </citation>
    <scope>NUCLEOTIDE SEQUENCE [LARGE SCALE GENOMIC DNA]</scope>
    <source>
        <tissue evidence="2">Leaf</tissue>
    </source>
</reference>
<dbReference type="AlphaFoldDB" id="A0A2C9W3I6"/>
<dbReference type="EMBL" id="CM004389">
    <property type="protein sequence ID" value="OAY53585.1"/>
    <property type="molecule type" value="Genomic_DNA"/>
</dbReference>
<feature type="compositionally biased region" description="Low complexity" evidence="1">
    <location>
        <begin position="51"/>
        <end position="60"/>
    </location>
</feature>
<gene>
    <name evidence="2" type="ORF">MANES_03G007800</name>
</gene>
<accession>A0A2C9W3I6</accession>
<feature type="region of interest" description="Disordered" evidence="1">
    <location>
        <begin position="39"/>
        <end position="60"/>
    </location>
</feature>
<name>A0A2C9W3I6_MANES</name>
<organism evidence="2">
    <name type="scientific">Manihot esculenta</name>
    <name type="common">Cassava</name>
    <name type="synonym">Jatropha manihot</name>
    <dbReference type="NCBI Taxonomy" id="3983"/>
    <lineage>
        <taxon>Eukaryota</taxon>
        <taxon>Viridiplantae</taxon>
        <taxon>Streptophyta</taxon>
        <taxon>Embryophyta</taxon>
        <taxon>Tracheophyta</taxon>
        <taxon>Spermatophyta</taxon>
        <taxon>Magnoliopsida</taxon>
        <taxon>eudicotyledons</taxon>
        <taxon>Gunneridae</taxon>
        <taxon>Pentapetalae</taxon>
        <taxon>rosids</taxon>
        <taxon>fabids</taxon>
        <taxon>Malpighiales</taxon>
        <taxon>Euphorbiaceae</taxon>
        <taxon>Crotonoideae</taxon>
        <taxon>Manihoteae</taxon>
        <taxon>Manihot</taxon>
    </lineage>
</organism>
<evidence type="ECO:0000313" key="2">
    <source>
        <dbReference type="EMBL" id="OAY53585.1"/>
    </source>
</evidence>